<reference evidence="2 3" key="1">
    <citation type="submission" date="2017-10" db="EMBL/GenBank/DDBJ databases">
        <title>Draft genome of Longimonas halophila.</title>
        <authorList>
            <person name="Goh K.M."/>
            <person name="Shamsir M.S."/>
            <person name="Lim S.W."/>
        </authorList>
    </citation>
    <scope>NUCLEOTIDE SEQUENCE [LARGE SCALE GENOMIC DNA]</scope>
    <source>
        <strain evidence="2 3">KCTC 42399</strain>
    </source>
</reference>
<feature type="domain" description="Cyclic nucleotide-binding" evidence="1">
    <location>
        <begin position="17"/>
        <end position="120"/>
    </location>
</feature>
<dbReference type="Gene3D" id="2.60.120.10">
    <property type="entry name" value="Jelly Rolls"/>
    <property type="match status" value="1"/>
</dbReference>
<sequence length="196" mass="22071">MSSSTRFEGFRTVLTDLVPSLSEDEWAAVERGVTPARLSAGEPLVNEGQACRRVAYIRQGAFVYFTLRDGHKNVTGFDFEGDIAGDLQSFFEARPAAKNVVALEDSDVLMLTQQQFKTLVDGNPAFKHIRLAMAERLFEGAQSRAVEMQTYSAEERYRRLLQRSPHVIQRVPLYLIASYIGITPEALSRIRSRIAR</sequence>
<dbReference type="SUPFAM" id="SSF51206">
    <property type="entry name" value="cAMP-binding domain-like"/>
    <property type="match status" value="1"/>
</dbReference>
<accession>A0A2H3NKC4</accession>
<dbReference type="InterPro" id="IPR000595">
    <property type="entry name" value="cNMP-bd_dom"/>
</dbReference>
<dbReference type="AlphaFoldDB" id="A0A2H3NKC4"/>
<evidence type="ECO:0000259" key="1">
    <source>
        <dbReference type="PROSITE" id="PS50042"/>
    </source>
</evidence>
<dbReference type="EMBL" id="PDEP01000009">
    <property type="protein sequence ID" value="PEN06295.1"/>
    <property type="molecule type" value="Genomic_DNA"/>
</dbReference>
<dbReference type="RefSeq" id="WP_098062643.1">
    <property type="nucleotide sequence ID" value="NZ_PDEP01000009.1"/>
</dbReference>
<dbReference type="Proteomes" id="UP000221024">
    <property type="component" value="Unassembled WGS sequence"/>
</dbReference>
<dbReference type="PROSITE" id="PS50042">
    <property type="entry name" value="CNMP_BINDING_3"/>
    <property type="match status" value="1"/>
</dbReference>
<name>A0A2H3NKC4_9BACT</name>
<dbReference type="CDD" id="cd00038">
    <property type="entry name" value="CAP_ED"/>
    <property type="match status" value="1"/>
</dbReference>
<proteinExistence type="predicted"/>
<gene>
    <name evidence="2" type="ORF">CRI93_10770</name>
</gene>
<organism evidence="2 3">
    <name type="scientific">Longimonas halophila</name>
    <dbReference type="NCBI Taxonomy" id="1469170"/>
    <lineage>
        <taxon>Bacteria</taxon>
        <taxon>Pseudomonadati</taxon>
        <taxon>Rhodothermota</taxon>
        <taxon>Rhodothermia</taxon>
        <taxon>Rhodothermales</taxon>
        <taxon>Salisaetaceae</taxon>
        <taxon>Longimonas</taxon>
    </lineage>
</organism>
<dbReference type="OrthoDB" id="1044733at2"/>
<dbReference type="SMART" id="SM00100">
    <property type="entry name" value="cNMP"/>
    <property type="match status" value="1"/>
</dbReference>
<comment type="caution">
    <text evidence="2">The sequence shown here is derived from an EMBL/GenBank/DDBJ whole genome shotgun (WGS) entry which is preliminary data.</text>
</comment>
<protein>
    <recommendedName>
        <fullName evidence="1">Cyclic nucleotide-binding domain-containing protein</fullName>
    </recommendedName>
</protein>
<evidence type="ECO:0000313" key="2">
    <source>
        <dbReference type="EMBL" id="PEN06295.1"/>
    </source>
</evidence>
<dbReference type="InterPro" id="IPR018490">
    <property type="entry name" value="cNMP-bd_dom_sf"/>
</dbReference>
<dbReference type="InterPro" id="IPR014710">
    <property type="entry name" value="RmlC-like_jellyroll"/>
</dbReference>
<evidence type="ECO:0000313" key="3">
    <source>
        <dbReference type="Proteomes" id="UP000221024"/>
    </source>
</evidence>
<keyword evidence="3" id="KW-1185">Reference proteome</keyword>
<dbReference type="Pfam" id="PF00027">
    <property type="entry name" value="cNMP_binding"/>
    <property type="match status" value="1"/>
</dbReference>